<dbReference type="PANTHER" id="PTHR48258">
    <property type="entry name" value="DUF4218 DOMAIN-CONTAINING PROTEIN-RELATED"/>
    <property type="match status" value="1"/>
</dbReference>
<protein>
    <submittedName>
        <fullName evidence="1">Uncharacterized protein</fullName>
    </submittedName>
</protein>
<evidence type="ECO:0000313" key="1">
    <source>
        <dbReference type="EnsemblPlants" id="AUR62041268-RA:cds"/>
    </source>
</evidence>
<evidence type="ECO:0000313" key="2">
    <source>
        <dbReference type="Proteomes" id="UP000596660"/>
    </source>
</evidence>
<dbReference type="OMA" id="REKWRMA"/>
<organism evidence="1 2">
    <name type="scientific">Chenopodium quinoa</name>
    <name type="common">Quinoa</name>
    <dbReference type="NCBI Taxonomy" id="63459"/>
    <lineage>
        <taxon>Eukaryota</taxon>
        <taxon>Viridiplantae</taxon>
        <taxon>Streptophyta</taxon>
        <taxon>Embryophyta</taxon>
        <taxon>Tracheophyta</taxon>
        <taxon>Spermatophyta</taxon>
        <taxon>Magnoliopsida</taxon>
        <taxon>eudicotyledons</taxon>
        <taxon>Gunneridae</taxon>
        <taxon>Pentapetalae</taxon>
        <taxon>Caryophyllales</taxon>
        <taxon>Chenopodiaceae</taxon>
        <taxon>Chenopodioideae</taxon>
        <taxon>Atripliceae</taxon>
        <taxon>Chenopodium</taxon>
    </lineage>
</organism>
<accession>A0A803N6D0</accession>
<reference evidence="1" key="1">
    <citation type="journal article" date="2017" name="Nature">
        <title>The genome of Chenopodium quinoa.</title>
        <authorList>
            <person name="Jarvis D.E."/>
            <person name="Ho Y.S."/>
            <person name="Lightfoot D.J."/>
            <person name="Schmoeckel S.M."/>
            <person name="Li B."/>
            <person name="Borm T.J.A."/>
            <person name="Ohyanagi H."/>
            <person name="Mineta K."/>
            <person name="Michell C.T."/>
            <person name="Saber N."/>
            <person name="Kharbatia N.M."/>
            <person name="Rupper R.R."/>
            <person name="Sharp A.R."/>
            <person name="Dally N."/>
            <person name="Boughton B.A."/>
            <person name="Woo Y.H."/>
            <person name="Gao G."/>
            <person name="Schijlen E.G.W.M."/>
            <person name="Guo X."/>
            <person name="Momin A.A."/>
            <person name="Negrao S."/>
            <person name="Al-Babili S."/>
            <person name="Gehring C."/>
            <person name="Roessner U."/>
            <person name="Jung C."/>
            <person name="Murphy K."/>
            <person name="Arold S.T."/>
            <person name="Gojobori T."/>
            <person name="van der Linden C.G."/>
            <person name="van Loo E.N."/>
            <person name="Jellen E.N."/>
            <person name="Maughan P.J."/>
            <person name="Tester M."/>
        </authorList>
    </citation>
    <scope>NUCLEOTIDE SEQUENCE [LARGE SCALE GENOMIC DNA]</scope>
    <source>
        <strain evidence="1">cv. PI 614886</strain>
    </source>
</reference>
<dbReference type="Gramene" id="AUR62041268-RA">
    <property type="protein sequence ID" value="AUR62041268-RA:cds"/>
    <property type="gene ID" value="AUR62041268"/>
</dbReference>
<name>A0A803N6D0_CHEQI</name>
<dbReference type="EnsemblPlants" id="AUR62041268-RA">
    <property type="protein sequence ID" value="AUR62041268-RA:cds"/>
    <property type="gene ID" value="AUR62041268"/>
</dbReference>
<proteinExistence type="predicted"/>
<reference evidence="1" key="2">
    <citation type="submission" date="2021-03" db="UniProtKB">
        <authorList>
            <consortium name="EnsemblPlants"/>
        </authorList>
    </citation>
    <scope>IDENTIFICATION</scope>
</reference>
<dbReference type="AlphaFoldDB" id="A0A803N6D0"/>
<dbReference type="PANTHER" id="PTHR48258:SF9">
    <property type="entry name" value="OS01G0348150 PROTEIN"/>
    <property type="match status" value="1"/>
</dbReference>
<keyword evidence="2" id="KW-1185">Reference proteome</keyword>
<dbReference type="Proteomes" id="UP000596660">
    <property type="component" value="Unplaced"/>
</dbReference>
<sequence length="106" mass="12446">MVYESAIELSMDLLGDMKTIGVPKSRHCGRLDGKGTIGRRDRDLTREKWRMAHTYILHNEDEVAPYVERHMSFLRRLIRKANPKAIAAEHNKSFGIWFQNEVMKEF</sequence>